<dbReference type="EMBL" id="JAFLNF010000008">
    <property type="protein sequence ID" value="MBO0347014.1"/>
    <property type="molecule type" value="Genomic_DNA"/>
</dbReference>
<feature type="transmembrane region" description="Helical" evidence="1">
    <location>
        <begin position="147"/>
        <end position="165"/>
    </location>
</feature>
<dbReference type="Proteomes" id="UP000664779">
    <property type="component" value="Unassembled WGS sequence"/>
</dbReference>
<name>A0A939ETV3_9HYPH</name>
<keyword evidence="4" id="KW-1185">Reference proteome</keyword>
<proteinExistence type="predicted"/>
<dbReference type="PANTHER" id="PTHR22911">
    <property type="entry name" value="ACYL-MALONYL CONDENSING ENZYME-RELATED"/>
    <property type="match status" value="1"/>
</dbReference>
<feature type="transmembrane region" description="Helical" evidence="1">
    <location>
        <begin position="171"/>
        <end position="189"/>
    </location>
</feature>
<feature type="domain" description="EamA" evidence="2">
    <location>
        <begin position="31"/>
        <end position="162"/>
    </location>
</feature>
<dbReference type="Pfam" id="PF00892">
    <property type="entry name" value="EamA"/>
    <property type="match status" value="2"/>
</dbReference>
<reference evidence="3" key="1">
    <citation type="submission" date="2021-03" db="EMBL/GenBank/DDBJ databases">
        <title>Roseibium sp. CAU 1637 isolated from Incheon.</title>
        <authorList>
            <person name="Kim W."/>
        </authorList>
    </citation>
    <scope>NUCLEOTIDE SEQUENCE</scope>
    <source>
        <strain evidence="3">CAU 1637</strain>
    </source>
</reference>
<dbReference type="PANTHER" id="PTHR22911:SF103">
    <property type="entry name" value="BLR2811 PROTEIN"/>
    <property type="match status" value="1"/>
</dbReference>
<dbReference type="SUPFAM" id="SSF103481">
    <property type="entry name" value="Multidrug resistance efflux transporter EmrE"/>
    <property type="match status" value="2"/>
</dbReference>
<keyword evidence="1" id="KW-0472">Membrane</keyword>
<dbReference type="AlphaFoldDB" id="A0A939ETV3"/>
<feature type="transmembrane region" description="Helical" evidence="1">
    <location>
        <begin position="29"/>
        <end position="49"/>
    </location>
</feature>
<organism evidence="3 4">
    <name type="scientific">Roseibium limicola</name>
    <dbReference type="NCBI Taxonomy" id="2816037"/>
    <lineage>
        <taxon>Bacteria</taxon>
        <taxon>Pseudomonadati</taxon>
        <taxon>Pseudomonadota</taxon>
        <taxon>Alphaproteobacteria</taxon>
        <taxon>Hyphomicrobiales</taxon>
        <taxon>Stappiaceae</taxon>
        <taxon>Roseibium</taxon>
    </lineage>
</organism>
<feature type="transmembrane region" description="Helical" evidence="1">
    <location>
        <begin position="201"/>
        <end position="222"/>
    </location>
</feature>
<feature type="domain" description="EamA" evidence="2">
    <location>
        <begin position="171"/>
        <end position="301"/>
    </location>
</feature>
<keyword evidence="1" id="KW-0812">Transmembrane</keyword>
<dbReference type="InterPro" id="IPR037185">
    <property type="entry name" value="EmrE-like"/>
</dbReference>
<protein>
    <submittedName>
        <fullName evidence="3">DMT family transporter</fullName>
    </submittedName>
</protein>
<evidence type="ECO:0000313" key="3">
    <source>
        <dbReference type="EMBL" id="MBO0347014.1"/>
    </source>
</evidence>
<evidence type="ECO:0000256" key="1">
    <source>
        <dbReference type="SAM" id="Phobius"/>
    </source>
</evidence>
<gene>
    <name evidence="3" type="ORF">J0X15_17440</name>
</gene>
<feature type="transmembrane region" description="Helical" evidence="1">
    <location>
        <begin position="61"/>
        <end position="80"/>
    </location>
</feature>
<evidence type="ECO:0000313" key="4">
    <source>
        <dbReference type="Proteomes" id="UP000664779"/>
    </source>
</evidence>
<dbReference type="InterPro" id="IPR000620">
    <property type="entry name" value="EamA_dom"/>
</dbReference>
<sequence>MTPPTDDPETPVDELIPVPAKGSTDGSPLVAIGLMLLACLLFSCLDATAKFLSQSIEPMQVVWIRFVSHSVIAVFLFRIWTRPKALKTNRKGLQVVRSFALLLTTLFNFLAVQYLQLAETISIMFAAPFLVTALAGPLLGEWAGLRRWIAIIVGFCGVLLVTQPWSGQLHWAVIYSVLSMISYAFYMLLTRMLAITESSMSMLMVSGVVAALAMTPIGVSVWVEPPSLLHWVLLLSTGIYGLIGHWILIIAHRLAPASLLAPFLYVQIIWMVILGYLVFSDVPMWTTAAGTGVVVASGLYILYREQFLKKA</sequence>
<evidence type="ECO:0000259" key="2">
    <source>
        <dbReference type="Pfam" id="PF00892"/>
    </source>
</evidence>
<feature type="transmembrane region" description="Helical" evidence="1">
    <location>
        <begin position="92"/>
        <end position="115"/>
    </location>
</feature>
<feature type="transmembrane region" description="Helical" evidence="1">
    <location>
        <begin position="285"/>
        <end position="303"/>
    </location>
</feature>
<keyword evidence="1" id="KW-1133">Transmembrane helix</keyword>
<feature type="transmembrane region" description="Helical" evidence="1">
    <location>
        <begin position="121"/>
        <end position="140"/>
    </location>
</feature>
<comment type="caution">
    <text evidence="3">The sequence shown here is derived from an EMBL/GenBank/DDBJ whole genome shotgun (WGS) entry which is preliminary data.</text>
</comment>
<accession>A0A939ETV3</accession>
<dbReference type="GO" id="GO:0016020">
    <property type="term" value="C:membrane"/>
    <property type="evidence" value="ECO:0007669"/>
    <property type="project" value="InterPro"/>
</dbReference>
<feature type="transmembrane region" description="Helical" evidence="1">
    <location>
        <begin position="228"/>
        <end position="248"/>
    </location>
</feature>
<feature type="transmembrane region" description="Helical" evidence="1">
    <location>
        <begin position="260"/>
        <end position="279"/>
    </location>
</feature>